<name>A0ABZ1CYU6_9TREE</name>
<keyword evidence="4" id="KW-1185">Reference proteome</keyword>
<feature type="region of interest" description="Disordered" evidence="1">
    <location>
        <begin position="517"/>
        <end position="538"/>
    </location>
</feature>
<proteinExistence type="predicted"/>
<feature type="compositionally biased region" description="Polar residues" evidence="1">
    <location>
        <begin position="418"/>
        <end position="445"/>
    </location>
</feature>
<dbReference type="Proteomes" id="UP001329825">
    <property type="component" value="Chromosome 3"/>
</dbReference>
<dbReference type="GeneID" id="87954953"/>
<keyword evidence="2" id="KW-0732">Signal</keyword>
<gene>
    <name evidence="3" type="ORF">IL334_002822</name>
</gene>
<sequence length="757" mass="77676">MRSSISFAILALLASAGTTIAAPLPHHSSNQSSSKGDTATKGDHHALQEVTDSHPVIDASVKMDAGNKQHNGEKHHHARADNLAVTKSLTGVLAVPTADGLGNGGKKGKKMDHSKGPSTLKANDILSPTSNVVHSAIKPLNSDTTKVGQQLNHPNSGEVGQLGKTGNDALEPQETEVSKNVLPRDIVSTVVNSNGPTKPIQTAATGMSKNVVAVNGNANGDIPVVGGEAKSLTAGDKVLPSATGGVLGSDIKSVTSGGAALPSATSAALDPKGNILDNGLVGSTGIVITGATGSLTTGQGSLLSSQSLTGTVGKLPNTAGNVLNGANIDPLSNPAYQVNTDGTESDAKKITDDNNSQAHKEGHAQTNKHVNNLAFSGNGTDHRFDGHPGDGTKNNTTQLIDNTQTVDKTGQNVVGVNTDPQGITSTSTDPNFQQKGTSNTVNSASRPIDPVVDQALPASQKTNGSLVTVDSSGAKAKVIQTPGTSNNIAETNSNDITGSKSQGDNVNLKVALPQQAGKNGGNIVGNNGKVGPNDQKGNVAQQVTKETILQKDVVATSTRHSKGPQHTASHLQTSHYASASSSHPSPSKAASSTIRPQVFVEYTSFSSPTSTIASQSASLTSATPLAEANVHSGTIQVNQNHTPTLLINLKVTSSVPLPSASIATLHTTTNKARQAKVTYGEKGEHVVACDGKVHQANDLIDECINADLLDLKPNQTEACPVDMQHDIHYGISTNDLSNTQAKDVQKYVRLCLAASAA</sequence>
<evidence type="ECO:0000313" key="3">
    <source>
        <dbReference type="EMBL" id="WRT65871.1"/>
    </source>
</evidence>
<reference evidence="3 4" key="1">
    <citation type="submission" date="2024-01" db="EMBL/GenBank/DDBJ databases">
        <title>Comparative genomics of Cryptococcus and Kwoniella reveals pathogenesis evolution and contrasting modes of karyotype evolution via chromosome fusion or intercentromeric recombination.</title>
        <authorList>
            <person name="Coelho M.A."/>
            <person name="David-Palma M."/>
            <person name="Shea T."/>
            <person name="Bowers K."/>
            <person name="McGinley-Smith S."/>
            <person name="Mohammad A.W."/>
            <person name="Gnirke A."/>
            <person name="Yurkov A.M."/>
            <person name="Nowrousian M."/>
            <person name="Sun S."/>
            <person name="Cuomo C.A."/>
            <person name="Heitman J."/>
        </authorList>
    </citation>
    <scope>NUCLEOTIDE SEQUENCE [LARGE SCALE GENOMIC DNA]</scope>
    <source>
        <strain evidence="3">CBS 11374</strain>
    </source>
</reference>
<feature type="region of interest" description="Disordered" evidence="1">
    <location>
        <begin position="418"/>
        <end position="446"/>
    </location>
</feature>
<feature type="compositionally biased region" description="Polar residues" evidence="1">
    <location>
        <begin position="564"/>
        <end position="573"/>
    </location>
</feature>
<accession>A0ABZ1CYU6</accession>
<feature type="region of interest" description="Disordered" evidence="1">
    <location>
        <begin position="556"/>
        <end position="592"/>
    </location>
</feature>
<feature type="chain" id="PRO_5047156714" evidence="2">
    <location>
        <begin position="22"/>
        <end position="757"/>
    </location>
</feature>
<feature type="signal peptide" evidence="2">
    <location>
        <begin position="1"/>
        <end position="21"/>
    </location>
</feature>
<feature type="region of interest" description="Disordered" evidence="1">
    <location>
        <begin position="348"/>
        <end position="367"/>
    </location>
</feature>
<feature type="region of interest" description="Disordered" evidence="1">
    <location>
        <begin position="22"/>
        <end position="43"/>
    </location>
</feature>
<feature type="compositionally biased region" description="Polar residues" evidence="1">
    <location>
        <begin position="116"/>
        <end position="125"/>
    </location>
</feature>
<feature type="compositionally biased region" description="Polar residues" evidence="1">
    <location>
        <begin position="27"/>
        <end position="37"/>
    </location>
</feature>
<evidence type="ECO:0000313" key="4">
    <source>
        <dbReference type="Proteomes" id="UP001329825"/>
    </source>
</evidence>
<evidence type="ECO:0000256" key="1">
    <source>
        <dbReference type="SAM" id="MobiDB-lite"/>
    </source>
</evidence>
<evidence type="ECO:0000256" key="2">
    <source>
        <dbReference type="SAM" id="SignalP"/>
    </source>
</evidence>
<feature type="region of interest" description="Disordered" evidence="1">
    <location>
        <begin position="100"/>
        <end position="125"/>
    </location>
</feature>
<feature type="compositionally biased region" description="Low complexity" evidence="1">
    <location>
        <begin position="574"/>
        <end position="592"/>
    </location>
</feature>
<dbReference type="EMBL" id="CP141883">
    <property type="protein sequence ID" value="WRT65871.1"/>
    <property type="molecule type" value="Genomic_DNA"/>
</dbReference>
<protein>
    <submittedName>
        <fullName evidence="3">Uncharacterized protein</fullName>
    </submittedName>
</protein>
<organism evidence="3 4">
    <name type="scientific">Kwoniella shivajii</name>
    <dbReference type="NCBI Taxonomy" id="564305"/>
    <lineage>
        <taxon>Eukaryota</taxon>
        <taxon>Fungi</taxon>
        <taxon>Dikarya</taxon>
        <taxon>Basidiomycota</taxon>
        <taxon>Agaricomycotina</taxon>
        <taxon>Tremellomycetes</taxon>
        <taxon>Tremellales</taxon>
        <taxon>Cryptococcaceae</taxon>
        <taxon>Kwoniella</taxon>
    </lineage>
</organism>
<feature type="compositionally biased region" description="Basic and acidic residues" evidence="1">
    <location>
        <begin position="348"/>
        <end position="363"/>
    </location>
</feature>
<dbReference type="RefSeq" id="XP_062790611.1">
    <property type="nucleotide sequence ID" value="XM_062934560.1"/>
</dbReference>